<evidence type="ECO:0000313" key="2">
    <source>
        <dbReference type="Proteomes" id="UP000192501"/>
    </source>
</evidence>
<gene>
    <name evidence="1" type="ORF">A0H76_2814</name>
</gene>
<evidence type="ECO:0000313" key="1">
    <source>
        <dbReference type="EMBL" id="ORD98268.1"/>
    </source>
</evidence>
<sequence length="89" mass="10795">MEMNNYYDLKGYKINISVGITYKKELSDSDKDFEEIKNKFNIDLKKYEERWKKYKYLGLVVSDVLELLNKCLFDLNKKRCKLIDKKIQL</sequence>
<protein>
    <submittedName>
        <fullName evidence="1">Uncharacterized protein</fullName>
    </submittedName>
</protein>
<dbReference type="Proteomes" id="UP000192501">
    <property type="component" value="Unassembled WGS sequence"/>
</dbReference>
<name>A0A1X0QEP9_9MICR</name>
<dbReference type="VEuPathDB" id="MicrosporidiaDB:A0H76_2814"/>
<organism evidence="1 2">
    <name type="scientific">Hepatospora eriocheir</name>
    <dbReference type="NCBI Taxonomy" id="1081669"/>
    <lineage>
        <taxon>Eukaryota</taxon>
        <taxon>Fungi</taxon>
        <taxon>Fungi incertae sedis</taxon>
        <taxon>Microsporidia</taxon>
        <taxon>Hepatosporidae</taxon>
        <taxon>Hepatospora</taxon>
    </lineage>
</organism>
<dbReference type="EMBL" id="LTAI01000849">
    <property type="protein sequence ID" value="ORD98268.1"/>
    <property type="molecule type" value="Genomic_DNA"/>
</dbReference>
<reference evidence="1 2" key="1">
    <citation type="journal article" date="2017" name="Environ. Microbiol.">
        <title>Decay of the glycolytic pathway and adaptation to intranuclear parasitism within Enterocytozoonidae microsporidia.</title>
        <authorList>
            <person name="Wiredu Boakye D."/>
            <person name="Jaroenlak P."/>
            <person name="Prachumwat A."/>
            <person name="Williams T.A."/>
            <person name="Bateman K.S."/>
            <person name="Itsathitphaisarn O."/>
            <person name="Sritunyalucksana K."/>
            <person name="Paszkiewicz K.H."/>
            <person name="Moore K.A."/>
            <person name="Stentiford G.D."/>
            <person name="Williams B.A."/>
        </authorList>
    </citation>
    <scope>NUCLEOTIDE SEQUENCE [LARGE SCALE GENOMIC DNA]</scope>
    <source>
        <strain evidence="2">canceri</strain>
    </source>
</reference>
<accession>A0A1X0QEP9</accession>
<comment type="caution">
    <text evidence="1">The sequence shown here is derived from an EMBL/GenBank/DDBJ whole genome shotgun (WGS) entry which is preliminary data.</text>
</comment>
<dbReference type="AlphaFoldDB" id="A0A1X0QEP9"/>
<proteinExistence type="predicted"/>